<proteinExistence type="inferred from homology"/>
<accession>A1AKM8</accession>
<feature type="domain" description="HipA-like C-terminal" evidence="4">
    <location>
        <begin position="168"/>
        <end position="384"/>
    </location>
</feature>
<name>A1AKM8_PELPD</name>
<feature type="domain" description="HipA N-terminal subdomain 1" evidence="5">
    <location>
        <begin position="22"/>
        <end position="123"/>
    </location>
</feature>
<keyword evidence="2" id="KW-0808">Transferase</keyword>
<dbReference type="KEGG" id="ppd:Ppro_0263"/>
<comment type="similarity">
    <text evidence="1">Belongs to the HipA Ser/Thr kinase family.</text>
</comment>
<keyword evidence="7" id="KW-1185">Reference proteome</keyword>
<dbReference type="EMBL" id="CP000482">
    <property type="protein sequence ID" value="ABK97898.1"/>
    <property type="molecule type" value="Genomic_DNA"/>
</dbReference>
<keyword evidence="3" id="KW-0418">Kinase</keyword>
<protein>
    <submittedName>
        <fullName evidence="6">HipA domain protein</fullName>
    </submittedName>
</protein>
<dbReference type="AlphaFoldDB" id="A1AKM8"/>
<dbReference type="GO" id="GO:0005829">
    <property type="term" value="C:cytosol"/>
    <property type="evidence" value="ECO:0007669"/>
    <property type="project" value="TreeGrafter"/>
</dbReference>
<dbReference type="RefSeq" id="WP_011734212.1">
    <property type="nucleotide sequence ID" value="NC_008609.1"/>
</dbReference>
<dbReference type="InterPro" id="IPR017508">
    <property type="entry name" value="HipA_N1"/>
</dbReference>
<dbReference type="HOGENOM" id="CLU_041102_0_0_7"/>
<evidence type="ECO:0000313" key="6">
    <source>
        <dbReference type="EMBL" id="ABK97898.1"/>
    </source>
</evidence>
<dbReference type="InterPro" id="IPR052028">
    <property type="entry name" value="HipA_Ser/Thr_kinase"/>
</dbReference>
<evidence type="ECO:0000256" key="1">
    <source>
        <dbReference type="ARBA" id="ARBA00010164"/>
    </source>
</evidence>
<dbReference type="STRING" id="338966.Ppro_0263"/>
<dbReference type="OrthoDB" id="9805913at2"/>
<evidence type="ECO:0000259" key="4">
    <source>
        <dbReference type="Pfam" id="PF07804"/>
    </source>
</evidence>
<dbReference type="Pfam" id="PF13657">
    <property type="entry name" value="Couple_hipA"/>
    <property type="match status" value="1"/>
</dbReference>
<evidence type="ECO:0000256" key="2">
    <source>
        <dbReference type="ARBA" id="ARBA00022679"/>
    </source>
</evidence>
<evidence type="ECO:0000256" key="3">
    <source>
        <dbReference type="ARBA" id="ARBA00022777"/>
    </source>
</evidence>
<dbReference type="eggNOG" id="COG3550">
    <property type="taxonomic scope" value="Bacteria"/>
</dbReference>
<dbReference type="Proteomes" id="UP000006732">
    <property type="component" value="Chromosome"/>
</dbReference>
<organism evidence="6 7">
    <name type="scientific">Pelobacter propionicus (strain DSM 2379 / NBRC 103807 / OttBd1)</name>
    <dbReference type="NCBI Taxonomy" id="338966"/>
    <lineage>
        <taxon>Bacteria</taxon>
        <taxon>Pseudomonadati</taxon>
        <taxon>Thermodesulfobacteriota</taxon>
        <taxon>Desulfuromonadia</taxon>
        <taxon>Desulfuromonadales</taxon>
        <taxon>Desulfuromonadaceae</taxon>
        <taxon>Pelobacter</taxon>
    </lineage>
</organism>
<evidence type="ECO:0000259" key="5">
    <source>
        <dbReference type="Pfam" id="PF13657"/>
    </source>
</evidence>
<dbReference type="PANTHER" id="PTHR37419">
    <property type="entry name" value="SERINE/THREONINE-PROTEIN KINASE TOXIN HIPA"/>
    <property type="match status" value="1"/>
</dbReference>
<gene>
    <name evidence="6" type="ordered locus">Ppro_0263</name>
</gene>
<evidence type="ECO:0000313" key="7">
    <source>
        <dbReference type="Proteomes" id="UP000006732"/>
    </source>
</evidence>
<dbReference type="PANTHER" id="PTHR37419:SF8">
    <property type="entry name" value="TOXIN YJJJ"/>
    <property type="match status" value="1"/>
</dbReference>
<reference evidence="6 7" key="1">
    <citation type="submission" date="2006-10" db="EMBL/GenBank/DDBJ databases">
        <title>Complete sequence of chromosome of Pelobacter propionicus DSM 2379.</title>
        <authorList>
            <consortium name="US DOE Joint Genome Institute"/>
            <person name="Copeland A."/>
            <person name="Lucas S."/>
            <person name="Lapidus A."/>
            <person name="Barry K."/>
            <person name="Detter J.C."/>
            <person name="Glavina del Rio T."/>
            <person name="Hammon N."/>
            <person name="Israni S."/>
            <person name="Dalin E."/>
            <person name="Tice H."/>
            <person name="Pitluck S."/>
            <person name="Saunders E."/>
            <person name="Brettin T."/>
            <person name="Bruce D."/>
            <person name="Han C."/>
            <person name="Tapia R."/>
            <person name="Schmutz J."/>
            <person name="Larimer F."/>
            <person name="Land M."/>
            <person name="Hauser L."/>
            <person name="Kyrpides N."/>
            <person name="Kim E."/>
            <person name="Lovley D."/>
            <person name="Richardson P."/>
        </authorList>
    </citation>
    <scope>NUCLEOTIDE SEQUENCE [LARGE SCALE GENOMIC DNA]</scope>
    <source>
        <strain evidence="7">DSM 2379 / NBRC 103807 / OttBd1</strain>
    </source>
</reference>
<dbReference type="Pfam" id="PF07804">
    <property type="entry name" value="HipA_C"/>
    <property type="match status" value="1"/>
</dbReference>
<sequence length="430" mass="47442">MNSEYKEIFVWIWLPGETEPVVAGRLTAAGATYVFNYGRSYLQRDNAIAIYDAELPLRQGLLPLLSGLSIPGCLRDAAPDAWGRRVILNKKFGNKASGIDPAELDELSYLIESGSDRIGALDFQLSPTVYEPRNASGAPLEELIEATERVEKGIPLTPELAQALQHGTSIGGARPKALIQSDSRKFIAKFSTSSDLYSVVKAEYVAMRLAELAGLNVAPVSLERAAGKDVLLVERFDRTATANGWQRKSLVSALTMLALDEMMARYASYETLAELVRARFTSAPETLRELFSRIVFNILVGNTDDHARNHAAFWDGHLLTLTPAYDICPQARHGQIATQAMLVKGDDRSSRIATCLAAAPQFLLSEENAVEIIVKQVECIEQNWQTVCEEASMTEVDRNLLWGNQILNPYVFEELESGTLLDLATRFSRG</sequence>
<dbReference type="InterPro" id="IPR012893">
    <property type="entry name" value="HipA-like_C"/>
</dbReference>
<dbReference type="GO" id="GO:0004674">
    <property type="term" value="F:protein serine/threonine kinase activity"/>
    <property type="evidence" value="ECO:0007669"/>
    <property type="project" value="TreeGrafter"/>
</dbReference>